<dbReference type="AlphaFoldDB" id="U2IX90"/>
<sequence>MAIFIVTLCFVLILNKEQKTKDYVVRQNPKTKNAVLNQTRPYKYVVLVLLLNSSCLKSEMVGQILK</sequence>
<proteinExistence type="predicted"/>
<dbReference type="Proteomes" id="UP000016584">
    <property type="component" value="Unassembled WGS sequence"/>
</dbReference>
<comment type="caution">
    <text evidence="1">The sequence shown here is derived from an EMBL/GenBank/DDBJ whole genome shotgun (WGS) entry which is preliminary data.</text>
</comment>
<protein>
    <submittedName>
        <fullName evidence="1">Uncharacterized protein</fullName>
    </submittedName>
</protein>
<evidence type="ECO:0000313" key="2">
    <source>
        <dbReference type="Proteomes" id="UP000016584"/>
    </source>
</evidence>
<keyword evidence="2" id="KW-1185">Reference proteome</keyword>
<gene>
    <name evidence="1" type="ORF">M472_00955</name>
</gene>
<dbReference type="EMBL" id="ATDL01000022">
    <property type="protein sequence ID" value="ERJ57324.1"/>
    <property type="molecule type" value="Genomic_DNA"/>
</dbReference>
<accession>U2IX90</accession>
<name>U2IX90_9SPHI</name>
<reference evidence="1 2" key="1">
    <citation type="journal article" date="2013" name="Genome Announc.">
        <title>The Draft Genome Sequence of Sphingomonas paucimobilis Strain HER1398 (Proteobacteria), Host to the Giant PAU Phage, Indicates That It Is a Member of the Genus Sphingobacterium (Bacteroidetes).</title>
        <authorList>
            <person name="White R.A.III."/>
            <person name="Suttle C.A."/>
        </authorList>
    </citation>
    <scope>NUCLEOTIDE SEQUENCE [LARGE SCALE GENOMIC DNA]</scope>
    <source>
        <strain evidence="1 2">HER1398</strain>
    </source>
</reference>
<dbReference type="STRING" id="1346330.M472_00955"/>
<evidence type="ECO:0000313" key="1">
    <source>
        <dbReference type="EMBL" id="ERJ57324.1"/>
    </source>
</evidence>
<organism evidence="1 2">
    <name type="scientific">Sphingobacterium paucimobilis HER1398</name>
    <dbReference type="NCBI Taxonomy" id="1346330"/>
    <lineage>
        <taxon>Bacteria</taxon>
        <taxon>Pseudomonadati</taxon>
        <taxon>Bacteroidota</taxon>
        <taxon>Sphingobacteriia</taxon>
        <taxon>Sphingobacteriales</taxon>
        <taxon>Sphingobacteriaceae</taxon>
        <taxon>Sphingobacterium</taxon>
    </lineage>
</organism>